<dbReference type="InterPro" id="IPR014014">
    <property type="entry name" value="RNA_helicase_DEAD_Q_motif"/>
</dbReference>
<dbReference type="FunFam" id="1.20.910.10:FF:000003">
    <property type="entry name" value="Hydroxymethylpyrimidine/phosphomethylpyrimidine kinase THI20"/>
    <property type="match status" value="1"/>
</dbReference>
<accession>A0A9P4TKZ4</accession>
<feature type="short sequence motif" description="Q motif" evidence="9">
    <location>
        <begin position="1064"/>
        <end position="1092"/>
    </location>
</feature>
<dbReference type="FunFam" id="3.40.50.300:FF:000008">
    <property type="entry name" value="ATP-dependent RNA helicase RhlB"/>
    <property type="match status" value="1"/>
</dbReference>
<dbReference type="InterPro" id="IPR027417">
    <property type="entry name" value="P-loop_NTPase"/>
</dbReference>
<dbReference type="PROSITE" id="PS51192">
    <property type="entry name" value="HELICASE_ATP_BIND_1"/>
    <property type="match status" value="1"/>
</dbReference>
<evidence type="ECO:0000313" key="15">
    <source>
        <dbReference type="Proteomes" id="UP000801428"/>
    </source>
</evidence>
<dbReference type="SUPFAM" id="SSF48613">
    <property type="entry name" value="Heme oxygenase-like"/>
    <property type="match status" value="1"/>
</dbReference>
<feature type="domain" description="DEAD-box RNA helicase Q" evidence="13">
    <location>
        <begin position="1064"/>
        <end position="1092"/>
    </location>
</feature>
<evidence type="ECO:0000256" key="6">
    <source>
        <dbReference type="ARBA" id="ARBA00022840"/>
    </source>
</evidence>
<feature type="domain" description="Helicase ATP-binding" evidence="11">
    <location>
        <begin position="1095"/>
        <end position="1270"/>
    </location>
</feature>
<evidence type="ECO:0000256" key="4">
    <source>
        <dbReference type="ARBA" id="ARBA00022801"/>
    </source>
</evidence>
<dbReference type="Pfam" id="PF00271">
    <property type="entry name" value="Helicase_C"/>
    <property type="match status" value="1"/>
</dbReference>
<keyword evidence="5 14" id="KW-0347">Helicase</keyword>
<dbReference type="SMART" id="SM00487">
    <property type="entry name" value="DEXDc"/>
    <property type="match status" value="1"/>
</dbReference>
<dbReference type="InterPro" id="IPR001650">
    <property type="entry name" value="Helicase_C-like"/>
</dbReference>
<dbReference type="CDD" id="cd18787">
    <property type="entry name" value="SF2_C_DEAD"/>
    <property type="match status" value="1"/>
</dbReference>
<dbReference type="EC" id="3.6.4.13" evidence="2"/>
<dbReference type="GO" id="GO:0050334">
    <property type="term" value="F:thiaminase activity"/>
    <property type="evidence" value="ECO:0007669"/>
    <property type="project" value="InterPro"/>
</dbReference>
<dbReference type="GO" id="GO:0005524">
    <property type="term" value="F:ATP binding"/>
    <property type="evidence" value="ECO:0007669"/>
    <property type="project" value="UniProtKB-KW"/>
</dbReference>
<evidence type="ECO:0000259" key="12">
    <source>
        <dbReference type="PROSITE" id="PS51194"/>
    </source>
</evidence>
<dbReference type="GO" id="GO:0008972">
    <property type="term" value="F:phosphomethylpyrimidine kinase activity"/>
    <property type="evidence" value="ECO:0007669"/>
    <property type="project" value="InterPro"/>
</dbReference>
<reference evidence="14" key="1">
    <citation type="submission" date="2019-04" db="EMBL/GenBank/DDBJ databases">
        <title>Sequencing of skin fungus with MAO and IRED activity.</title>
        <authorList>
            <person name="Marsaioli A.J."/>
            <person name="Bonatto J.M.C."/>
            <person name="Reis Junior O."/>
        </authorList>
    </citation>
    <scope>NUCLEOTIDE SEQUENCE</scope>
    <source>
        <strain evidence="14">30M1</strain>
    </source>
</reference>
<comment type="catalytic activity">
    <reaction evidence="8">
        <text>ATP + H2O = ADP + phosphate + H(+)</text>
        <dbReference type="Rhea" id="RHEA:13065"/>
        <dbReference type="ChEBI" id="CHEBI:15377"/>
        <dbReference type="ChEBI" id="CHEBI:15378"/>
        <dbReference type="ChEBI" id="CHEBI:30616"/>
        <dbReference type="ChEBI" id="CHEBI:43474"/>
        <dbReference type="ChEBI" id="CHEBI:456216"/>
        <dbReference type="EC" id="3.6.4.13"/>
    </reaction>
</comment>
<comment type="caution">
    <text evidence="14">The sequence shown here is derived from an EMBL/GenBank/DDBJ whole genome shotgun (WGS) entry which is preliminary data.</text>
</comment>
<feature type="compositionally biased region" description="Gly residues" evidence="10">
    <location>
        <begin position="1451"/>
        <end position="1474"/>
    </location>
</feature>
<dbReference type="FunFam" id="3.40.50.300:FF:000079">
    <property type="entry name" value="probable ATP-dependent RNA helicase DDX17"/>
    <property type="match status" value="1"/>
</dbReference>
<dbReference type="PROSITE" id="PS00039">
    <property type="entry name" value="DEAD_ATP_HELICASE"/>
    <property type="match status" value="1"/>
</dbReference>
<evidence type="ECO:0000256" key="3">
    <source>
        <dbReference type="ARBA" id="ARBA00022741"/>
    </source>
</evidence>
<feature type="region of interest" description="Disordered" evidence="10">
    <location>
        <begin position="1451"/>
        <end position="1485"/>
    </location>
</feature>
<dbReference type="Pfam" id="PF08543">
    <property type="entry name" value="Phos_pyr_kin"/>
    <property type="match status" value="1"/>
</dbReference>
<evidence type="ECO:0000259" key="13">
    <source>
        <dbReference type="PROSITE" id="PS51195"/>
    </source>
</evidence>
<dbReference type="GO" id="GO:0009228">
    <property type="term" value="P:thiamine biosynthetic process"/>
    <property type="evidence" value="ECO:0007669"/>
    <property type="project" value="InterPro"/>
</dbReference>
<dbReference type="Pfam" id="PF00270">
    <property type="entry name" value="DEAD"/>
    <property type="match status" value="1"/>
</dbReference>
<comment type="subcellular location">
    <subcellularLocation>
        <location evidence="1">Nucleus</location>
    </subcellularLocation>
</comment>
<keyword evidence="6" id="KW-0067">ATP-binding</keyword>
<evidence type="ECO:0000256" key="5">
    <source>
        <dbReference type="ARBA" id="ARBA00022806"/>
    </source>
</evidence>
<dbReference type="InterPro" id="IPR016084">
    <property type="entry name" value="Haem_Oase-like_multi-hlx"/>
</dbReference>
<dbReference type="InterPro" id="IPR011545">
    <property type="entry name" value="DEAD/DEAH_box_helicase_dom"/>
</dbReference>
<dbReference type="InterPro" id="IPR004399">
    <property type="entry name" value="HMP/HMP-P_kinase_dom"/>
</dbReference>
<dbReference type="OrthoDB" id="10028886at2759"/>
<dbReference type="InterPro" id="IPR029056">
    <property type="entry name" value="Ribokinase-like"/>
</dbReference>
<keyword evidence="4" id="KW-0378">Hydrolase</keyword>
<dbReference type="InterPro" id="IPR014001">
    <property type="entry name" value="Helicase_ATP-bd"/>
</dbReference>
<dbReference type="Gene3D" id="3.40.50.300">
    <property type="entry name" value="P-loop containing nucleotide triphosphate hydrolases"/>
    <property type="match status" value="2"/>
</dbReference>
<dbReference type="Gene3D" id="1.20.910.10">
    <property type="entry name" value="Heme oxygenase-like"/>
    <property type="match status" value="1"/>
</dbReference>
<dbReference type="Proteomes" id="UP000801428">
    <property type="component" value="Unassembled WGS sequence"/>
</dbReference>
<name>A0A9P4TKZ4_CURKU</name>
<dbReference type="PROSITE" id="PS51195">
    <property type="entry name" value="Q_MOTIF"/>
    <property type="match status" value="1"/>
</dbReference>
<dbReference type="GO" id="GO:0003724">
    <property type="term" value="F:RNA helicase activity"/>
    <property type="evidence" value="ECO:0007669"/>
    <property type="project" value="UniProtKB-EC"/>
</dbReference>
<evidence type="ECO:0000256" key="2">
    <source>
        <dbReference type="ARBA" id="ARBA00012552"/>
    </source>
</evidence>
<evidence type="ECO:0000256" key="7">
    <source>
        <dbReference type="ARBA" id="ARBA00023242"/>
    </source>
</evidence>
<dbReference type="Gene3D" id="3.80.10.10">
    <property type="entry name" value="Ribonuclease Inhibitor"/>
    <property type="match status" value="1"/>
</dbReference>
<organism evidence="14 15">
    <name type="scientific">Curvularia kusanoi</name>
    <name type="common">Cochliobolus kusanoi</name>
    <dbReference type="NCBI Taxonomy" id="90978"/>
    <lineage>
        <taxon>Eukaryota</taxon>
        <taxon>Fungi</taxon>
        <taxon>Dikarya</taxon>
        <taxon>Ascomycota</taxon>
        <taxon>Pezizomycotina</taxon>
        <taxon>Dothideomycetes</taxon>
        <taxon>Pleosporomycetidae</taxon>
        <taxon>Pleosporales</taxon>
        <taxon>Pleosporineae</taxon>
        <taxon>Pleosporaceae</taxon>
        <taxon>Curvularia</taxon>
    </lineage>
</organism>
<dbReference type="Gene3D" id="3.40.1190.20">
    <property type="match status" value="1"/>
</dbReference>
<sequence>MAPALPDDILHVLCEELANLGQFDTLFNCACASRVLAVPALTNMYRYAPIRGGGDDALGQPLAQKLLVTQRWSILWRSIIASSLDATLFPYCRYIKTLDFRDLGNLFGDDQFRNKISKQFFSGPLKQFERIKTWKSASGKKMTGLIEDDTIEAIGEAVTQHTPMLETISGELKSGALVRWMSRLPRLQSLELFDGKPLENPLVHEALHEFCPNFNELMIYTWATPDRDDRDHIFAKFLTSMRPNSLKSLQTMHDIGTDAETFLALNHHGRSLEDLGINTSNDSLSHLSLLQGCTALKQLRIEDTHGTVDLQATQNDVFLETIAWLGKCKDLRIIRFSNFASGASVITPVLLEHDMRLEHLDIDSYILKDHKAFHQALVHHSANLTELTLNGETEGMFRDDLDILVDSLKQLKALQRLSLTLLEVLRDEHIMTIFQDLKQLETVYVTGLELNDDILPTFGGLPNLRDVTLSGISKFSKDGLDEFISMLGPGNQGIRVTIDQADPETALSDKEQTLLAEHLARHVGGTFDYTLYRVIAGSDSSGGAGLEADQKVIAAHGCMLASAETIKIVADAFRRYNVATSVVDPVMVSTSGSHLLPESAITTLIEELLPLTTVLTPNLPEAELLLKIAGVDFKSPEKVEDIVEMAQRIQQLGPQYVLLKGGHLPFTKERLVSKGEEEKHIVLNVLVSRDHTTIMESAYLRSNNTHGTGCSLASAIACNLASGLSMAIAVDKANRYVEVGIRTSVALGRDDVQKPWKEYTQHNFVQQMGDGSLPVEKYKYYLIQDYLFLVQFARATALGAYKSSSLTDIGRSVQQVVTLQEEIKLHIDFCKEQGLSVKDIESQEEDQATTAYTRYVLDIGQSQDWLALQIALLPCLIGYGIIAKRLFDDKDTLKEGRYWTWIQQYVDKEYMEAMARGSALIEEHACRQSVARVEELAQIFIHATNMERGFWDMGMRAVSAAHGGYGGGGGGYSGGGGYGGGGGGYGGGGYGGGGYGGGGGGDRMGQLGSGLKQQQWDIESLPKFEKSFYKEDPAVTNRSAEEVEAFRKEHQIAVKGTNVPKPVTEFDEAGFPPYVMNEVKAQGFAKPTPIQCQGWPMALSGRDVVGVAETGSGKTLTYCLPAIVHINAQPLLAPGDGPIVLILAPTRELAVQIQAEISKFGKSSRIRNTCVYGGVPKGPQIRDLARGVEVCIATPGRLIDMLEAGKTNLRRVTYLVLDEADRMLDMGFEPQIRKIIGQIRPDRQTCMWSATWPKEVRQLAADYQNDWIQVNIGSMDLSANHRIQQIVEVVSEFEKRDRMAKHLETIMDDKSNKILIFTGTKRVADEITRFLRQDGWPALSIHGDKQQNERDWVLNEFKTGKSPIMVATDVASRGIDVRNITHVFNYDYPNNSEDYIHRIGRTGRAGQTGTAITLFTTENSKQARDLVQILTEAKQQIDPRLHEMCRYGGGGGGGRWGGGRGRGRGGGGRGGWTGGNNDPVRNSRW</sequence>
<keyword evidence="7" id="KW-0539">Nucleus</keyword>
<dbReference type="NCBIfam" id="TIGR04306">
    <property type="entry name" value="salvage_TenA"/>
    <property type="match status" value="1"/>
</dbReference>
<dbReference type="GO" id="GO:0005634">
    <property type="term" value="C:nucleus"/>
    <property type="evidence" value="ECO:0007669"/>
    <property type="project" value="UniProtKB-SubCell"/>
</dbReference>
<keyword evidence="3" id="KW-0547">Nucleotide-binding</keyword>
<dbReference type="InterPro" id="IPR027574">
    <property type="entry name" value="Thiaminase_II"/>
</dbReference>
<dbReference type="SUPFAM" id="SSF52540">
    <property type="entry name" value="P-loop containing nucleoside triphosphate hydrolases"/>
    <property type="match status" value="1"/>
</dbReference>
<dbReference type="SUPFAM" id="SSF52047">
    <property type="entry name" value="RNI-like"/>
    <property type="match status" value="1"/>
</dbReference>
<proteinExistence type="predicted"/>
<dbReference type="InterPro" id="IPR000629">
    <property type="entry name" value="RNA-helicase_DEAD-box_CS"/>
</dbReference>
<dbReference type="CDD" id="cd19367">
    <property type="entry name" value="TenA_C_ScTHI20-like"/>
    <property type="match status" value="1"/>
</dbReference>
<evidence type="ECO:0000259" key="11">
    <source>
        <dbReference type="PROSITE" id="PS51192"/>
    </source>
</evidence>
<dbReference type="CDD" id="cd17966">
    <property type="entry name" value="DEADc_DDX5_DDX17"/>
    <property type="match status" value="1"/>
</dbReference>
<evidence type="ECO:0000256" key="8">
    <source>
        <dbReference type="ARBA" id="ARBA00047984"/>
    </source>
</evidence>
<protein>
    <recommendedName>
        <fullName evidence="2">RNA helicase</fullName>
        <ecNumber evidence="2">3.6.4.13</ecNumber>
    </recommendedName>
</protein>
<feature type="domain" description="Helicase C-terminal" evidence="12">
    <location>
        <begin position="1285"/>
        <end position="1445"/>
    </location>
</feature>
<dbReference type="PROSITE" id="PS51194">
    <property type="entry name" value="HELICASE_CTER"/>
    <property type="match status" value="1"/>
</dbReference>
<evidence type="ECO:0000313" key="14">
    <source>
        <dbReference type="EMBL" id="KAF3007558.1"/>
    </source>
</evidence>
<gene>
    <name evidence="14" type="primary">DBP2</name>
    <name evidence="14" type="ORF">E8E13_006946</name>
</gene>
<dbReference type="InterPro" id="IPR032675">
    <property type="entry name" value="LRR_dom_sf"/>
</dbReference>
<dbReference type="SUPFAM" id="SSF53613">
    <property type="entry name" value="Ribokinase-like"/>
    <property type="match status" value="1"/>
</dbReference>
<keyword evidence="15" id="KW-1185">Reference proteome</keyword>
<dbReference type="InterPro" id="IPR013749">
    <property type="entry name" value="PM/HMP-P_kinase-1"/>
</dbReference>
<evidence type="ECO:0000256" key="10">
    <source>
        <dbReference type="SAM" id="MobiDB-lite"/>
    </source>
</evidence>
<evidence type="ECO:0000256" key="9">
    <source>
        <dbReference type="PROSITE-ProRule" id="PRU00552"/>
    </source>
</evidence>
<dbReference type="SMART" id="SM00490">
    <property type="entry name" value="HELICc"/>
    <property type="match status" value="1"/>
</dbReference>
<dbReference type="CDD" id="cd01169">
    <property type="entry name" value="HMPP_kinase"/>
    <property type="match status" value="1"/>
</dbReference>
<dbReference type="GO" id="GO:0003676">
    <property type="term" value="F:nucleic acid binding"/>
    <property type="evidence" value="ECO:0007669"/>
    <property type="project" value="InterPro"/>
</dbReference>
<evidence type="ECO:0000256" key="1">
    <source>
        <dbReference type="ARBA" id="ARBA00004123"/>
    </source>
</evidence>
<dbReference type="EMBL" id="SWKU01000004">
    <property type="protein sequence ID" value="KAF3007558.1"/>
    <property type="molecule type" value="Genomic_DNA"/>
</dbReference>
<dbReference type="PANTHER" id="PTHR47958">
    <property type="entry name" value="ATP-DEPENDENT RNA HELICASE DBP3"/>
    <property type="match status" value="1"/>
</dbReference>